<evidence type="ECO:0000259" key="7">
    <source>
        <dbReference type="PROSITE" id="PS51270"/>
    </source>
</evidence>
<dbReference type="InterPro" id="IPR001841">
    <property type="entry name" value="Znf_RING"/>
</dbReference>
<dbReference type="GO" id="GO:0008270">
    <property type="term" value="F:zinc ion binding"/>
    <property type="evidence" value="ECO:0007669"/>
    <property type="project" value="UniProtKB-KW"/>
</dbReference>
<evidence type="ECO:0000256" key="1">
    <source>
        <dbReference type="ARBA" id="ARBA00022723"/>
    </source>
</evidence>
<sequence length="247" mass="28259">MTKECKHYNNSITLFAACCQKYYDCKRCHNEVNDHVLTGETKIRCDVCLLDQPIAQTCLKCNINLGAYFCEKCIIFENDLNRKLFHCDQCEICRVGGRENFFHCDECSCCLSINIKSDHKCVQQKLKQNCPVCLEYLYTSTIPSHSFACGHPMHVTCLQEYLKQSYKCPTCRKSLFPIDSTFLEQEILATPMPDEYKDKKVNIICNDCGSKSQTSFHIFGHKCQKCNSFNTDQIDYIAEVIGAAAPP</sequence>
<dbReference type="InterPro" id="IPR017921">
    <property type="entry name" value="Znf_CTCHY"/>
</dbReference>
<protein>
    <submittedName>
        <fullName evidence="8">CHY zinc finger family protein</fullName>
    </submittedName>
</protein>
<dbReference type="PANTHER" id="PTHR21319">
    <property type="entry name" value="RING FINGER AND CHY ZINC FINGER DOMAIN-CONTAINING PROTEIN 1"/>
    <property type="match status" value="1"/>
</dbReference>
<evidence type="ECO:0000259" key="5">
    <source>
        <dbReference type="PROSITE" id="PS50089"/>
    </source>
</evidence>
<organism evidence="8">
    <name type="scientific">Hyperionvirus sp</name>
    <dbReference type="NCBI Taxonomy" id="2487770"/>
    <lineage>
        <taxon>Viruses</taxon>
        <taxon>Varidnaviria</taxon>
        <taxon>Bamfordvirae</taxon>
        <taxon>Nucleocytoviricota</taxon>
        <taxon>Megaviricetes</taxon>
        <taxon>Imitervirales</taxon>
        <taxon>Mimiviridae</taxon>
        <taxon>Klosneuvirinae</taxon>
    </lineage>
</organism>
<dbReference type="Pfam" id="PF14599">
    <property type="entry name" value="zinc_ribbon_6"/>
    <property type="match status" value="1"/>
</dbReference>
<dbReference type="InterPro" id="IPR037274">
    <property type="entry name" value="Znf_CHY_sf"/>
</dbReference>
<keyword evidence="2 4" id="KW-0863">Zinc-finger</keyword>
<dbReference type="PROSITE" id="PS51257">
    <property type="entry name" value="PROKAR_LIPOPROTEIN"/>
    <property type="match status" value="1"/>
</dbReference>
<dbReference type="SUPFAM" id="SSF161219">
    <property type="entry name" value="CHY zinc finger-like"/>
    <property type="match status" value="1"/>
</dbReference>
<dbReference type="Pfam" id="PF13639">
    <property type="entry name" value="zf-RING_2"/>
    <property type="match status" value="1"/>
</dbReference>
<feature type="domain" description="CTCHY-type" evidence="7">
    <location>
        <begin position="65"/>
        <end position="129"/>
    </location>
</feature>
<dbReference type="Pfam" id="PF05495">
    <property type="entry name" value="zf-CHY"/>
    <property type="match status" value="1"/>
</dbReference>
<dbReference type="GO" id="GO:0006511">
    <property type="term" value="P:ubiquitin-dependent protein catabolic process"/>
    <property type="evidence" value="ECO:0007669"/>
    <property type="project" value="TreeGrafter"/>
</dbReference>
<dbReference type="SUPFAM" id="SSF57850">
    <property type="entry name" value="RING/U-box"/>
    <property type="match status" value="1"/>
</dbReference>
<dbReference type="SMART" id="SM00184">
    <property type="entry name" value="RING"/>
    <property type="match status" value="1"/>
</dbReference>
<dbReference type="Gene3D" id="2.20.28.10">
    <property type="match status" value="1"/>
</dbReference>
<dbReference type="SUPFAM" id="SSF161245">
    <property type="entry name" value="Zinc hairpin stack"/>
    <property type="match status" value="1"/>
</dbReference>
<evidence type="ECO:0000256" key="4">
    <source>
        <dbReference type="PROSITE-ProRule" id="PRU00175"/>
    </source>
</evidence>
<evidence type="ECO:0000256" key="3">
    <source>
        <dbReference type="ARBA" id="ARBA00022833"/>
    </source>
</evidence>
<dbReference type="InterPro" id="IPR013083">
    <property type="entry name" value="Znf_RING/FYVE/PHD"/>
</dbReference>
<dbReference type="InterPro" id="IPR037275">
    <property type="entry name" value="Znf_CTCHY_sf"/>
</dbReference>
<keyword evidence="3" id="KW-0862">Zinc</keyword>
<reference evidence="8" key="1">
    <citation type="submission" date="2018-10" db="EMBL/GenBank/DDBJ databases">
        <title>Hidden diversity of soil giant viruses.</title>
        <authorList>
            <person name="Schulz F."/>
            <person name="Alteio L."/>
            <person name="Goudeau D."/>
            <person name="Ryan E.M."/>
            <person name="Malmstrom R.R."/>
            <person name="Blanchard J."/>
            <person name="Woyke T."/>
        </authorList>
    </citation>
    <scope>NUCLEOTIDE SEQUENCE</scope>
    <source>
        <strain evidence="8">HYV1</strain>
    </source>
</reference>
<dbReference type="GO" id="GO:0061630">
    <property type="term" value="F:ubiquitin protein ligase activity"/>
    <property type="evidence" value="ECO:0007669"/>
    <property type="project" value="TreeGrafter"/>
</dbReference>
<proteinExistence type="predicted"/>
<feature type="domain" description="CHY-type" evidence="6">
    <location>
        <begin position="1"/>
        <end position="63"/>
    </location>
</feature>
<dbReference type="EMBL" id="MK072394">
    <property type="protein sequence ID" value="AYV83817.1"/>
    <property type="molecule type" value="Genomic_DNA"/>
</dbReference>
<dbReference type="Gene3D" id="3.30.40.10">
    <property type="entry name" value="Zinc/RING finger domain, C3HC4 (zinc finger)"/>
    <property type="match status" value="1"/>
</dbReference>
<feature type="domain" description="RING-type" evidence="5">
    <location>
        <begin position="130"/>
        <end position="172"/>
    </location>
</feature>
<evidence type="ECO:0000259" key="6">
    <source>
        <dbReference type="PROSITE" id="PS51266"/>
    </source>
</evidence>
<dbReference type="PROSITE" id="PS51266">
    <property type="entry name" value="ZF_CHY"/>
    <property type="match status" value="1"/>
</dbReference>
<dbReference type="PROSITE" id="PS50089">
    <property type="entry name" value="ZF_RING_2"/>
    <property type="match status" value="1"/>
</dbReference>
<dbReference type="PANTHER" id="PTHR21319:SF53">
    <property type="entry name" value="RING FINGER AND CHY ZINC FINGER DOMAIN-CONTAINING PROTEIN 1"/>
    <property type="match status" value="1"/>
</dbReference>
<dbReference type="InterPro" id="IPR008913">
    <property type="entry name" value="Znf_CHY"/>
</dbReference>
<accession>A0A3G5A976</accession>
<dbReference type="GO" id="GO:0016567">
    <property type="term" value="P:protein ubiquitination"/>
    <property type="evidence" value="ECO:0007669"/>
    <property type="project" value="TreeGrafter"/>
</dbReference>
<gene>
    <name evidence="8" type="ORF">Hyperionvirus12_14</name>
</gene>
<keyword evidence="1" id="KW-0479">Metal-binding</keyword>
<evidence type="ECO:0000256" key="2">
    <source>
        <dbReference type="ARBA" id="ARBA00022771"/>
    </source>
</evidence>
<dbReference type="CDD" id="cd16464">
    <property type="entry name" value="RING-H2_Pirh2-like"/>
    <property type="match status" value="1"/>
</dbReference>
<evidence type="ECO:0000313" key="8">
    <source>
        <dbReference type="EMBL" id="AYV83817.1"/>
    </source>
</evidence>
<name>A0A3G5A976_9VIRU</name>
<dbReference type="InterPro" id="IPR039512">
    <property type="entry name" value="RCHY1_zinc-ribbon"/>
</dbReference>
<dbReference type="PROSITE" id="PS51270">
    <property type="entry name" value="ZF_CTCHY"/>
    <property type="match status" value="1"/>
</dbReference>